<reference evidence="2" key="1">
    <citation type="submission" date="2015-11" db="EMBL/GenBank/DDBJ databases">
        <title>De novo transcriptome assembly of four potential Pierce s Disease insect vectors from Arizona vineyards.</title>
        <authorList>
            <person name="Tassone E.E."/>
        </authorList>
    </citation>
    <scope>NUCLEOTIDE SEQUENCE</scope>
</reference>
<feature type="non-terminal residue" evidence="2">
    <location>
        <position position="1"/>
    </location>
</feature>
<gene>
    <name evidence="2" type="ORF">g.4139</name>
</gene>
<feature type="region of interest" description="Disordered" evidence="1">
    <location>
        <begin position="17"/>
        <end position="37"/>
    </location>
</feature>
<sequence length="153" mass="17348">ISIEDNLQDLTYRTKKSPVDDSFDKITKTTSADSKSSPEFVALLSEDIRQKLDDLKNFKKAYTKLEDDFLGSEKGSNDSSLEKIETEFLKLEAEKPLEEKITSDESSDDDESSRIARQNYGQLTVDETGRKSVMYNGKTYPVERVNGPILNSY</sequence>
<feature type="compositionally biased region" description="Basic and acidic residues" evidence="1">
    <location>
        <begin position="17"/>
        <end position="27"/>
    </location>
</feature>
<evidence type="ECO:0000313" key="2">
    <source>
        <dbReference type="EMBL" id="JAT11889.1"/>
    </source>
</evidence>
<feature type="non-terminal residue" evidence="2">
    <location>
        <position position="153"/>
    </location>
</feature>
<organism evidence="2">
    <name type="scientific">Graphocephala atropunctata</name>
    <dbReference type="NCBI Taxonomy" id="36148"/>
    <lineage>
        <taxon>Eukaryota</taxon>
        <taxon>Metazoa</taxon>
        <taxon>Ecdysozoa</taxon>
        <taxon>Arthropoda</taxon>
        <taxon>Hexapoda</taxon>
        <taxon>Insecta</taxon>
        <taxon>Pterygota</taxon>
        <taxon>Neoptera</taxon>
        <taxon>Paraneoptera</taxon>
        <taxon>Hemiptera</taxon>
        <taxon>Auchenorrhyncha</taxon>
        <taxon>Membracoidea</taxon>
        <taxon>Cicadellidae</taxon>
        <taxon>Cicadellinae</taxon>
        <taxon>Cicadellini</taxon>
        <taxon>Graphocephala</taxon>
    </lineage>
</organism>
<dbReference type="AlphaFoldDB" id="A0A1B6KKB3"/>
<evidence type="ECO:0000256" key="1">
    <source>
        <dbReference type="SAM" id="MobiDB-lite"/>
    </source>
</evidence>
<feature type="region of interest" description="Disordered" evidence="1">
    <location>
        <begin position="95"/>
        <end position="128"/>
    </location>
</feature>
<name>A0A1B6KKB3_9HEMI</name>
<protein>
    <submittedName>
        <fullName evidence="2">Uncharacterized protein</fullName>
    </submittedName>
</protein>
<feature type="compositionally biased region" description="Polar residues" evidence="1">
    <location>
        <begin position="28"/>
        <end position="37"/>
    </location>
</feature>
<proteinExistence type="predicted"/>
<dbReference type="EMBL" id="GEBQ01028088">
    <property type="protein sequence ID" value="JAT11889.1"/>
    <property type="molecule type" value="Transcribed_RNA"/>
</dbReference>
<accession>A0A1B6KKB3</accession>